<dbReference type="GO" id="GO:0046872">
    <property type="term" value="F:metal ion binding"/>
    <property type="evidence" value="ECO:0007669"/>
    <property type="project" value="UniProtKB-KW"/>
</dbReference>
<keyword evidence="4" id="KW-0862">Zinc</keyword>
<dbReference type="PANTHER" id="PTHR35005:SF1">
    <property type="entry name" value="2-AMINO-5-FORMYLAMINO-6-RIBOSYLAMINOPYRIMIDIN-4(3H)-ONE 5'-MONOPHOSPHATE DEFORMYLASE"/>
    <property type="match status" value="1"/>
</dbReference>
<dbReference type="PANTHER" id="PTHR35005">
    <property type="entry name" value="3-DEHYDRO-SCYLLO-INOSOSE HYDROLASE"/>
    <property type="match status" value="1"/>
</dbReference>
<evidence type="ECO:0000313" key="6">
    <source>
        <dbReference type="EMBL" id="CAA9386393.1"/>
    </source>
</evidence>
<dbReference type="InterPro" id="IPR003785">
    <property type="entry name" value="Creatininase/forma_Hydrolase"/>
</dbReference>
<gene>
    <name evidence="6" type="ORF">AVDCRST_MAG01-01-263</name>
</gene>
<organism evidence="6">
    <name type="scientific">uncultured Rubrobacteraceae bacterium</name>
    <dbReference type="NCBI Taxonomy" id="349277"/>
    <lineage>
        <taxon>Bacteria</taxon>
        <taxon>Bacillati</taxon>
        <taxon>Actinomycetota</taxon>
        <taxon>Rubrobacteria</taxon>
        <taxon>Rubrobacterales</taxon>
        <taxon>Rubrobacteraceae</taxon>
        <taxon>environmental samples</taxon>
    </lineage>
</organism>
<evidence type="ECO:0000256" key="1">
    <source>
        <dbReference type="ARBA" id="ARBA00001947"/>
    </source>
</evidence>
<evidence type="ECO:0000256" key="3">
    <source>
        <dbReference type="ARBA" id="ARBA00022801"/>
    </source>
</evidence>
<keyword evidence="3 6" id="KW-0378">Hydrolase</keyword>
<dbReference type="AlphaFoldDB" id="A0A6J4NFM0"/>
<evidence type="ECO:0000256" key="4">
    <source>
        <dbReference type="ARBA" id="ARBA00022833"/>
    </source>
</evidence>
<protein>
    <submittedName>
        <fullName evidence="6">Creatinine amidohydrolase</fullName>
        <ecNumber evidence="6">3.5.2.10</ecNumber>
    </submittedName>
</protein>
<name>A0A6J4NFM0_9ACTN</name>
<dbReference type="GO" id="GO:0016811">
    <property type="term" value="F:hydrolase activity, acting on carbon-nitrogen (but not peptide) bonds, in linear amides"/>
    <property type="evidence" value="ECO:0007669"/>
    <property type="project" value="TreeGrafter"/>
</dbReference>
<dbReference type="InterPro" id="IPR024087">
    <property type="entry name" value="Creatininase-like_sf"/>
</dbReference>
<evidence type="ECO:0000256" key="2">
    <source>
        <dbReference type="ARBA" id="ARBA00022723"/>
    </source>
</evidence>
<dbReference type="EMBL" id="CADCUW010000038">
    <property type="protein sequence ID" value="CAA9386393.1"/>
    <property type="molecule type" value="Genomic_DNA"/>
</dbReference>
<dbReference type="SUPFAM" id="SSF102215">
    <property type="entry name" value="Creatininase"/>
    <property type="match status" value="1"/>
</dbReference>
<reference evidence="6" key="1">
    <citation type="submission" date="2020-02" db="EMBL/GenBank/DDBJ databases">
        <authorList>
            <person name="Meier V. D."/>
        </authorList>
    </citation>
    <scope>NUCLEOTIDE SEQUENCE</scope>
    <source>
        <strain evidence="6">AVDCRST_MAG01</strain>
    </source>
</reference>
<sequence>MMYMIDERQVALARMTSPEAAEALAGAEVVLIPVGATEQHGPNMTLETDTAVAYQLALRTAAALRPRAVVSPPLPYGISYHHMGFPGTITLSPETFQAVVLEVVESLRQQGVERFFIIDGHAGNQGALDVLMTKLRFQMRVRAAYLFYFTIVDDLMRRGAKTERWGHACEVEASMGLALQPDIVRDEALEMGKLQPASLPYSDVFSSPRVGVALPFKEITENGALGDARQASEEFGQELTNAIVTRSVVFLERFLGE</sequence>
<dbReference type="Pfam" id="PF02633">
    <property type="entry name" value="Creatininase"/>
    <property type="match status" value="1"/>
</dbReference>
<dbReference type="EC" id="3.5.2.10" evidence="6"/>
<comment type="similarity">
    <text evidence="5">Belongs to the creatininase superfamily.</text>
</comment>
<comment type="cofactor">
    <cofactor evidence="1">
        <name>Zn(2+)</name>
        <dbReference type="ChEBI" id="CHEBI:29105"/>
    </cofactor>
</comment>
<proteinExistence type="inferred from homology"/>
<dbReference type="GO" id="GO:0047789">
    <property type="term" value="F:creatininase activity"/>
    <property type="evidence" value="ECO:0007669"/>
    <property type="project" value="UniProtKB-EC"/>
</dbReference>
<evidence type="ECO:0000256" key="5">
    <source>
        <dbReference type="ARBA" id="ARBA00024029"/>
    </source>
</evidence>
<dbReference type="GO" id="GO:0009231">
    <property type="term" value="P:riboflavin biosynthetic process"/>
    <property type="evidence" value="ECO:0007669"/>
    <property type="project" value="TreeGrafter"/>
</dbReference>
<dbReference type="Gene3D" id="3.40.50.10310">
    <property type="entry name" value="Creatininase"/>
    <property type="match status" value="1"/>
</dbReference>
<accession>A0A6J4NFM0</accession>
<keyword evidence="2" id="KW-0479">Metal-binding</keyword>